<comment type="caution">
    <text evidence="1">The sequence shown here is derived from an EMBL/GenBank/DDBJ whole genome shotgun (WGS) entry which is preliminary data.</text>
</comment>
<reference evidence="1 2" key="2">
    <citation type="journal article" date="2022" name="Mol. Ecol. Resour.">
        <title>The genomes of chicory, endive, great burdock and yacon provide insights into Asteraceae paleo-polyploidization history and plant inulin production.</title>
        <authorList>
            <person name="Fan W."/>
            <person name="Wang S."/>
            <person name="Wang H."/>
            <person name="Wang A."/>
            <person name="Jiang F."/>
            <person name="Liu H."/>
            <person name="Zhao H."/>
            <person name="Xu D."/>
            <person name="Zhang Y."/>
        </authorList>
    </citation>
    <scope>NUCLEOTIDE SEQUENCE [LARGE SCALE GENOMIC DNA]</scope>
    <source>
        <strain evidence="2">cv. Punajuju</strain>
        <tissue evidence="1">Leaves</tissue>
    </source>
</reference>
<gene>
    <name evidence="1" type="ORF">L2E82_47121</name>
</gene>
<dbReference type="EMBL" id="CM042017">
    <property type="protein sequence ID" value="KAI3689171.1"/>
    <property type="molecule type" value="Genomic_DNA"/>
</dbReference>
<sequence>MEQTATMALHASIEFLERDLPDVNDRRKIESFVREASELAIEEERGTDHSGISHVGDQSSGIEYNGAYN</sequence>
<evidence type="ECO:0000313" key="2">
    <source>
        <dbReference type="Proteomes" id="UP001055811"/>
    </source>
</evidence>
<dbReference type="Proteomes" id="UP001055811">
    <property type="component" value="Linkage Group LG09"/>
</dbReference>
<organism evidence="1 2">
    <name type="scientific">Cichorium intybus</name>
    <name type="common">Chicory</name>
    <dbReference type="NCBI Taxonomy" id="13427"/>
    <lineage>
        <taxon>Eukaryota</taxon>
        <taxon>Viridiplantae</taxon>
        <taxon>Streptophyta</taxon>
        <taxon>Embryophyta</taxon>
        <taxon>Tracheophyta</taxon>
        <taxon>Spermatophyta</taxon>
        <taxon>Magnoliopsida</taxon>
        <taxon>eudicotyledons</taxon>
        <taxon>Gunneridae</taxon>
        <taxon>Pentapetalae</taxon>
        <taxon>asterids</taxon>
        <taxon>campanulids</taxon>
        <taxon>Asterales</taxon>
        <taxon>Asteraceae</taxon>
        <taxon>Cichorioideae</taxon>
        <taxon>Cichorieae</taxon>
        <taxon>Cichoriinae</taxon>
        <taxon>Cichorium</taxon>
    </lineage>
</organism>
<proteinExistence type="predicted"/>
<evidence type="ECO:0000313" key="1">
    <source>
        <dbReference type="EMBL" id="KAI3689171.1"/>
    </source>
</evidence>
<keyword evidence="2" id="KW-1185">Reference proteome</keyword>
<protein>
    <submittedName>
        <fullName evidence="1">Uncharacterized protein</fullName>
    </submittedName>
</protein>
<accession>A0ACB8YVM0</accession>
<name>A0ACB8YVM0_CICIN</name>
<reference evidence="2" key="1">
    <citation type="journal article" date="2022" name="Mol. Ecol. Resour.">
        <title>The genomes of chicory, endive, great burdock and yacon provide insights into Asteraceae palaeo-polyploidization history and plant inulin production.</title>
        <authorList>
            <person name="Fan W."/>
            <person name="Wang S."/>
            <person name="Wang H."/>
            <person name="Wang A."/>
            <person name="Jiang F."/>
            <person name="Liu H."/>
            <person name="Zhao H."/>
            <person name="Xu D."/>
            <person name="Zhang Y."/>
        </authorList>
    </citation>
    <scope>NUCLEOTIDE SEQUENCE [LARGE SCALE GENOMIC DNA]</scope>
    <source>
        <strain evidence="2">cv. Punajuju</strain>
    </source>
</reference>